<evidence type="ECO:0000313" key="2">
    <source>
        <dbReference type="Proteomes" id="UP000676951"/>
    </source>
</evidence>
<dbReference type="EMBL" id="CP076136">
    <property type="protein sequence ID" value="QWG25788.1"/>
    <property type="molecule type" value="Genomic_DNA"/>
</dbReference>
<evidence type="ECO:0000313" key="1">
    <source>
        <dbReference type="EMBL" id="QWG25788.1"/>
    </source>
</evidence>
<organism evidence="1 2">
    <name type="scientific">Bradyrhizobium sediminis</name>
    <dbReference type="NCBI Taxonomy" id="2840469"/>
    <lineage>
        <taxon>Bacteria</taxon>
        <taxon>Pseudomonadati</taxon>
        <taxon>Pseudomonadota</taxon>
        <taxon>Alphaproteobacteria</taxon>
        <taxon>Hyphomicrobiales</taxon>
        <taxon>Nitrobacteraceae</taxon>
        <taxon>Bradyrhizobium</taxon>
    </lineage>
</organism>
<gene>
    <name evidence="1" type="ORF">KMZ93_00660</name>
</gene>
<reference evidence="1 2" key="1">
    <citation type="submission" date="2021-06" db="EMBL/GenBank/DDBJ databases">
        <title>Bradyrhizobium sp. S2-11-4 Genome sequencing.</title>
        <authorList>
            <person name="Jin L."/>
        </authorList>
    </citation>
    <scope>NUCLEOTIDE SEQUENCE [LARGE SCALE GENOMIC DNA]</scope>
    <source>
        <strain evidence="1 2">S2-11-4</strain>
    </source>
</reference>
<dbReference type="AlphaFoldDB" id="A0A975P2B3"/>
<accession>A0A975P2B3</accession>
<proteinExistence type="predicted"/>
<protein>
    <submittedName>
        <fullName evidence="1">Uncharacterized protein</fullName>
    </submittedName>
</protein>
<sequence length="141" mass="14937">MIPWGGFASAAEDSLSRTAEGLSVYIGIIPAEIVRGHLPGHPEKTMHGGAPRSGRASHLVAAIFDAASGARVSDATVTAQISGLGLSGTRKTLDAMEIANTVSYGGFFDLPGRDLYTVKLTIQRPGQPKPASLEFKYDRRR</sequence>
<keyword evidence="2" id="KW-1185">Reference proteome</keyword>
<name>A0A975P2B3_9BRAD</name>
<dbReference type="Proteomes" id="UP000676951">
    <property type="component" value="Chromosome"/>
</dbReference>